<sequence length="156" mass="18119">MDNRLKELRKQNGISLKKLSQKLNELYGVTVSDSQLSYYENGKRSPRNGKVWIYLATFFNVPVGYLLGYQDDQKVYDSRSSPHSQKNLDFLKDIEEVKKIKTDTLIALEFIEHICSRLSQYEVVKPDSYASDIENILDTLLDFLSDLERIEDSLTK</sequence>
<proteinExistence type="predicted"/>
<protein>
    <submittedName>
        <fullName evidence="3">Helix-turn-helix transcriptional regulator</fullName>
    </submittedName>
</protein>
<dbReference type="Pfam" id="PF01381">
    <property type="entry name" value="HTH_3"/>
    <property type="match status" value="1"/>
</dbReference>
<dbReference type="GO" id="GO:0003677">
    <property type="term" value="F:DNA binding"/>
    <property type="evidence" value="ECO:0007669"/>
    <property type="project" value="InterPro"/>
</dbReference>
<dbReference type="SMART" id="SM00530">
    <property type="entry name" value="HTH_XRE"/>
    <property type="match status" value="1"/>
</dbReference>
<dbReference type="RefSeq" id="WP_136937397.1">
    <property type="nucleotide sequence ID" value="NZ_SWFJ01000009.1"/>
</dbReference>
<dbReference type="EMBL" id="SWFJ01000009">
    <property type="protein sequence ID" value="TKD49182.1"/>
    <property type="molecule type" value="Genomic_DNA"/>
</dbReference>
<organism evidence="3 4">
    <name type="scientific">Streptococcus mitis</name>
    <dbReference type="NCBI Taxonomy" id="28037"/>
    <lineage>
        <taxon>Bacteria</taxon>
        <taxon>Bacillati</taxon>
        <taxon>Bacillota</taxon>
        <taxon>Bacilli</taxon>
        <taxon>Lactobacillales</taxon>
        <taxon>Streptococcaceae</taxon>
        <taxon>Streptococcus</taxon>
        <taxon>Streptococcus mitis group</taxon>
    </lineage>
</organism>
<keyword evidence="1" id="KW-1133">Transmembrane helix</keyword>
<dbReference type="InterPro" id="IPR010982">
    <property type="entry name" value="Lambda_DNA-bd_dom_sf"/>
</dbReference>
<evidence type="ECO:0000259" key="2">
    <source>
        <dbReference type="PROSITE" id="PS50943"/>
    </source>
</evidence>
<feature type="transmembrane region" description="Helical" evidence="1">
    <location>
        <begin position="51"/>
        <end position="69"/>
    </location>
</feature>
<dbReference type="CDD" id="cd00093">
    <property type="entry name" value="HTH_XRE"/>
    <property type="match status" value="1"/>
</dbReference>
<evidence type="ECO:0000313" key="3">
    <source>
        <dbReference type="EMBL" id="TKD49182.1"/>
    </source>
</evidence>
<name>A0A4U1KXY1_STRMT</name>
<evidence type="ECO:0000256" key="1">
    <source>
        <dbReference type="SAM" id="Phobius"/>
    </source>
</evidence>
<keyword evidence="1" id="KW-0472">Membrane</keyword>
<feature type="domain" description="HTH cro/C1-type" evidence="2">
    <location>
        <begin position="5"/>
        <end position="66"/>
    </location>
</feature>
<gene>
    <name evidence="3" type="ORF">FBF73_07445</name>
</gene>
<reference evidence="3 4" key="1">
    <citation type="submission" date="2019-04" db="EMBL/GenBank/DDBJ databases">
        <title>Genome sequence of Streptococcus mitis strain ColumbLawn.</title>
        <authorList>
            <person name="Mungovan B.A."/>
            <person name="Maclea K.S."/>
        </authorList>
    </citation>
    <scope>NUCLEOTIDE SEQUENCE [LARGE SCALE GENOMIC DNA]</scope>
    <source>
        <strain evidence="3 4">ColumbLawn</strain>
    </source>
</reference>
<dbReference type="PROSITE" id="PS50943">
    <property type="entry name" value="HTH_CROC1"/>
    <property type="match status" value="1"/>
</dbReference>
<dbReference type="AlphaFoldDB" id="A0A4U1KXY1"/>
<accession>A0A4U1KXY1</accession>
<dbReference type="SUPFAM" id="SSF47413">
    <property type="entry name" value="lambda repressor-like DNA-binding domains"/>
    <property type="match status" value="1"/>
</dbReference>
<evidence type="ECO:0000313" key="4">
    <source>
        <dbReference type="Proteomes" id="UP000309542"/>
    </source>
</evidence>
<comment type="caution">
    <text evidence="3">The sequence shown here is derived from an EMBL/GenBank/DDBJ whole genome shotgun (WGS) entry which is preliminary data.</text>
</comment>
<dbReference type="Proteomes" id="UP000309542">
    <property type="component" value="Unassembled WGS sequence"/>
</dbReference>
<keyword evidence="1" id="KW-0812">Transmembrane</keyword>
<dbReference type="Gene3D" id="1.10.260.40">
    <property type="entry name" value="lambda repressor-like DNA-binding domains"/>
    <property type="match status" value="1"/>
</dbReference>
<dbReference type="InterPro" id="IPR001387">
    <property type="entry name" value="Cro/C1-type_HTH"/>
</dbReference>